<keyword evidence="1" id="KW-0285">Flavoprotein</keyword>
<evidence type="ECO:0000313" key="8">
    <source>
        <dbReference type="Proteomes" id="UP000266841"/>
    </source>
</evidence>
<dbReference type="EMBL" id="AGNL01047010">
    <property type="protein sequence ID" value="EJK47376.1"/>
    <property type="molecule type" value="Genomic_DNA"/>
</dbReference>
<keyword evidence="8" id="KW-1185">Reference proteome</keyword>
<name>K0RE87_THAOC</name>
<evidence type="ECO:0000256" key="2">
    <source>
        <dbReference type="ARBA" id="ARBA00022729"/>
    </source>
</evidence>
<gene>
    <name evidence="7" type="ORF">THAOC_33905</name>
</gene>
<comment type="caution">
    <text evidence="7">The sequence shown here is derived from an EMBL/GenBank/DDBJ whole genome shotgun (WGS) entry which is preliminary data.</text>
</comment>
<keyword evidence="3" id="KW-0274">FAD</keyword>
<evidence type="ECO:0000313" key="7">
    <source>
        <dbReference type="EMBL" id="EJK47376.1"/>
    </source>
</evidence>
<evidence type="ECO:0000256" key="1">
    <source>
        <dbReference type="ARBA" id="ARBA00022630"/>
    </source>
</evidence>
<dbReference type="eggNOG" id="KOG4254">
    <property type="taxonomic scope" value="Eukaryota"/>
</dbReference>
<feature type="non-terminal residue" evidence="7">
    <location>
        <position position="1"/>
    </location>
</feature>
<dbReference type="InterPro" id="IPR052206">
    <property type="entry name" value="Retinol_saturase"/>
</dbReference>
<feature type="region of interest" description="Disordered" evidence="6">
    <location>
        <begin position="1"/>
        <end position="36"/>
    </location>
</feature>
<keyword evidence="2" id="KW-0732">Signal</keyword>
<evidence type="ECO:0000256" key="5">
    <source>
        <dbReference type="ARBA" id="ARBA00023027"/>
    </source>
</evidence>
<proteinExistence type="predicted"/>
<keyword evidence="4" id="KW-0521">NADP</keyword>
<accession>K0RE87</accession>
<evidence type="ECO:0000256" key="3">
    <source>
        <dbReference type="ARBA" id="ARBA00022827"/>
    </source>
</evidence>
<feature type="region of interest" description="Disordered" evidence="6">
    <location>
        <begin position="135"/>
        <end position="199"/>
    </location>
</feature>
<protein>
    <submittedName>
        <fullName evidence="7">Uncharacterized protein</fullName>
    </submittedName>
</protein>
<sequence length="404" mass="42877">LLFQEGGDGGQEKKTDNKGDNKEGPKGGASSGPKPRCVGVRLQNGCEVTTPTDGTGAVVSALGLIPTFLNLLPTAVRDEHGVPPGLPALSERRPHHKFLIGLRGTKDDLSVTGADWYRLPNASLPVDEVDGATGQVKLGTIGGGERSSESDAAASDGQQSATEGEMTAETTTASTAGGGRGKRSKAPLPKAEGKGSRCKFHSGESWMKVSFPSAKDPSWADRHGDVTTCVVTVEADDDFVRAFDTKPKIYSVLDKAASVDAERFRERVMKDLFENFPQLEGRVETVQMSGPFRPGSRQDPARFAIKGNRPETTYPGLFVGGSELTIADSFSGDVVAGWLVANAVVGYSLIDHVYLHKNITSDLRQFLDEPSEATERDGVEVEDVAVPLVEAAESTSAAESSKEE</sequence>
<keyword evidence="5" id="KW-0520">NAD</keyword>
<dbReference type="OrthoDB" id="38045at2759"/>
<dbReference type="AlphaFoldDB" id="K0RE87"/>
<evidence type="ECO:0000256" key="4">
    <source>
        <dbReference type="ARBA" id="ARBA00022857"/>
    </source>
</evidence>
<dbReference type="PANTHER" id="PTHR46091">
    <property type="entry name" value="BLR7054 PROTEIN"/>
    <property type="match status" value="1"/>
</dbReference>
<feature type="compositionally biased region" description="Basic and acidic residues" evidence="6">
    <location>
        <begin position="10"/>
        <end position="25"/>
    </location>
</feature>
<dbReference type="PANTHER" id="PTHR46091:SF3">
    <property type="entry name" value="AMINE OXIDASE DOMAIN-CONTAINING PROTEIN"/>
    <property type="match status" value="1"/>
</dbReference>
<dbReference type="Proteomes" id="UP000266841">
    <property type="component" value="Unassembled WGS sequence"/>
</dbReference>
<organism evidence="7 8">
    <name type="scientific">Thalassiosira oceanica</name>
    <name type="common">Marine diatom</name>
    <dbReference type="NCBI Taxonomy" id="159749"/>
    <lineage>
        <taxon>Eukaryota</taxon>
        <taxon>Sar</taxon>
        <taxon>Stramenopiles</taxon>
        <taxon>Ochrophyta</taxon>
        <taxon>Bacillariophyta</taxon>
        <taxon>Coscinodiscophyceae</taxon>
        <taxon>Thalassiosirophycidae</taxon>
        <taxon>Thalassiosirales</taxon>
        <taxon>Thalassiosiraceae</taxon>
        <taxon>Thalassiosira</taxon>
    </lineage>
</organism>
<evidence type="ECO:0000256" key="6">
    <source>
        <dbReference type="SAM" id="MobiDB-lite"/>
    </source>
</evidence>
<reference evidence="7 8" key="1">
    <citation type="journal article" date="2012" name="Genome Biol.">
        <title>Genome and low-iron response of an oceanic diatom adapted to chronic iron limitation.</title>
        <authorList>
            <person name="Lommer M."/>
            <person name="Specht M."/>
            <person name="Roy A.S."/>
            <person name="Kraemer L."/>
            <person name="Andreson R."/>
            <person name="Gutowska M.A."/>
            <person name="Wolf J."/>
            <person name="Bergner S.V."/>
            <person name="Schilhabel M.B."/>
            <person name="Klostermeier U.C."/>
            <person name="Beiko R.G."/>
            <person name="Rosenstiel P."/>
            <person name="Hippler M."/>
            <person name="Laroche J."/>
        </authorList>
    </citation>
    <scope>NUCLEOTIDE SEQUENCE [LARGE SCALE GENOMIC DNA]</scope>
    <source>
        <strain evidence="7 8">CCMP1005</strain>
    </source>
</reference>
<feature type="compositionally biased region" description="Low complexity" evidence="6">
    <location>
        <begin position="150"/>
        <end position="175"/>
    </location>
</feature>